<name>A0A1I4P1Q7_9GAMM</name>
<sequence>MKESRDYLEMSFRSIECFSNDGKLDAKELRQLLTIAERDGQIDDNEARVLRNIMSRVQPHEIDADMQVMLDVVLKKIGA</sequence>
<accession>A0A1I4P1Q7</accession>
<dbReference type="OrthoDB" id="6025350at2"/>
<evidence type="ECO:0008006" key="3">
    <source>
        <dbReference type="Google" id="ProtNLM"/>
    </source>
</evidence>
<dbReference type="STRING" id="488535.SAMN04487963_1741"/>
<keyword evidence="2" id="KW-1185">Reference proteome</keyword>
<gene>
    <name evidence="1" type="ORF">SAMN04487963_1741</name>
</gene>
<dbReference type="RefSeq" id="WP_092021613.1">
    <property type="nucleotide sequence ID" value="NZ_FOUE01000002.1"/>
</dbReference>
<reference evidence="2" key="1">
    <citation type="submission" date="2016-10" db="EMBL/GenBank/DDBJ databases">
        <authorList>
            <person name="Varghese N."/>
            <person name="Submissions S."/>
        </authorList>
    </citation>
    <scope>NUCLEOTIDE SEQUENCE [LARGE SCALE GENOMIC DNA]</scope>
    <source>
        <strain evidence="2">CGMCC 1.7061</strain>
    </source>
</reference>
<dbReference type="Proteomes" id="UP000198519">
    <property type="component" value="Unassembled WGS sequence"/>
</dbReference>
<dbReference type="AlphaFoldDB" id="A0A1I4P1Q7"/>
<proteinExistence type="predicted"/>
<evidence type="ECO:0000313" key="1">
    <source>
        <dbReference type="EMBL" id="SFM21293.1"/>
    </source>
</evidence>
<dbReference type="EMBL" id="FOUE01000002">
    <property type="protein sequence ID" value="SFM21293.1"/>
    <property type="molecule type" value="Genomic_DNA"/>
</dbReference>
<evidence type="ECO:0000313" key="2">
    <source>
        <dbReference type="Proteomes" id="UP000198519"/>
    </source>
</evidence>
<organism evidence="1 2">
    <name type="scientific">Marinobacter zhejiangensis</name>
    <dbReference type="NCBI Taxonomy" id="488535"/>
    <lineage>
        <taxon>Bacteria</taxon>
        <taxon>Pseudomonadati</taxon>
        <taxon>Pseudomonadota</taxon>
        <taxon>Gammaproteobacteria</taxon>
        <taxon>Pseudomonadales</taxon>
        <taxon>Marinobacteraceae</taxon>
        <taxon>Marinobacter</taxon>
    </lineage>
</organism>
<protein>
    <recommendedName>
        <fullName evidence="3">Tellurite resistance protein TerB</fullName>
    </recommendedName>
</protein>